<dbReference type="KEGG" id="hhg:XM38_014310"/>
<dbReference type="AlphaFoldDB" id="A0A1Z3HJJ8"/>
<gene>
    <name evidence="1" type="ORF">XM38_014310</name>
</gene>
<dbReference type="STRING" id="1641165.XM38_24445"/>
<evidence type="ECO:0000313" key="2">
    <source>
        <dbReference type="Proteomes" id="UP000191901"/>
    </source>
</evidence>
<evidence type="ECO:0000313" key="1">
    <source>
        <dbReference type="EMBL" id="ASC70492.1"/>
    </source>
</evidence>
<protein>
    <submittedName>
        <fullName evidence="1">Uncharacterized protein</fullName>
    </submittedName>
</protein>
<organism evidence="1 2">
    <name type="scientific">Halomicronema hongdechloris C2206</name>
    <dbReference type="NCBI Taxonomy" id="1641165"/>
    <lineage>
        <taxon>Bacteria</taxon>
        <taxon>Bacillati</taxon>
        <taxon>Cyanobacteriota</taxon>
        <taxon>Cyanophyceae</taxon>
        <taxon>Nodosilineales</taxon>
        <taxon>Nodosilineaceae</taxon>
        <taxon>Halomicronema</taxon>
    </lineage>
</organism>
<sequence length="176" mass="19564">MQDNRVSAVLSDADQQDVIHAIATIRQKLSFLIGVQGTERRSLVKLGDYHRAFVRKALDTAQQYRAMLPQTFDLPEMQRDLELFETLQPILFAITQLHELIDSTSALAGSEAYAAALEVCRYTQHSGRNIKSGSKATIEAELFSASHARQDPDCPSSGHWRKLVAIAVRGVGKSRQ</sequence>
<dbReference type="EMBL" id="CP021983">
    <property type="protein sequence ID" value="ASC70492.1"/>
    <property type="molecule type" value="Genomic_DNA"/>
</dbReference>
<dbReference type="OrthoDB" id="5952844at2"/>
<name>A0A1Z3HJJ8_9CYAN</name>
<reference evidence="1 2" key="1">
    <citation type="journal article" date="2016" name="Biochim. Biophys. Acta">
        <title>Characterization of red-shifted phycobilisomes isolated from the chlorophyll f-containing cyanobacterium Halomicronema hongdechloris.</title>
        <authorList>
            <person name="Li Y."/>
            <person name="Lin Y."/>
            <person name="Garvey C.J."/>
            <person name="Birch D."/>
            <person name="Corkery R.W."/>
            <person name="Loughlin P.C."/>
            <person name="Scheer H."/>
            <person name="Willows R.D."/>
            <person name="Chen M."/>
        </authorList>
    </citation>
    <scope>NUCLEOTIDE SEQUENCE [LARGE SCALE GENOMIC DNA]</scope>
    <source>
        <strain evidence="1 2">C2206</strain>
    </source>
</reference>
<proteinExistence type="predicted"/>
<keyword evidence="2" id="KW-1185">Reference proteome</keyword>
<dbReference type="Proteomes" id="UP000191901">
    <property type="component" value="Chromosome"/>
</dbReference>
<dbReference type="RefSeq" id="WP_088429387.1">
    <property type="nucleotide sequence ID" value="NZ_CP021983.2"/>
</dbReference>
<accession>A0A1Z3HJJ8</accession>